<organism evidence="2 3">
    <name type="scientific">Tritrichomonas foetus</name>
    <dbReference type="NCBI Taxonomy" id="1144522"/>
    <lineage>
        <taxon>Eukaryota</taxon>
        <taxon>Metamonada</taxon>
        <taxon>Parabasalia</taxon>
        <taxon>Tritrichomonadida</taxon>
        <taxon>Tritrichomonadidae</taxon>
        <taxon>Tritrichomonas</taxon>
    </lineage>
</organism>
<dbReference type="GeneID" id="94832602"/>
<feature type="compositionally biased region" description="Basic and acidic residues" evidence="1">
    <location>
        <begin position="1"/>
        <end position="13"/>
    </location>
</feature>
<reference evidence="2" key="1">
    <citation type="submission" date="2016-10" db="EMBL/GenBank/DDBJ databases">
        <authorList>
            <person name="Benchimol M."/>
            <person name="Almeida L.G."/>
            <person name="Vasconcelos A.T."/>
            <person name="Perreira-Neves A."/>
            <person name="Rosa I.A."/>
            <person name="Tasca T."/>
            <person name="Bogo M.R."/>
            <person name="de Souza W."/>
        </authorList>
    </citation>
    <scope>NUCLEOTIDE SEQUENCE [LARGE SCALE GENOMIC DNA]</scope>
    <source>
        <strain evidence="2">K</strain>
    </source>
</reference>
<evidence type="ECO:0000313" key="3">
    <source>
        <dbReference type="Proteomes" id="UP000179807"/>
    </source>
</evidence>
<evidence type="ECO:0000313" key="2">
    <source>
        <dbReference type="EMBL" id="OHT14938.1"/>
    </source>
</evidence>
<dbReference type="AlphaFoldDB" id="A0A1J4KUY6"/>
<dbReference type="SUPFAM" id="SSF57850">
    <property type="entry name" value="RING/U-box"/>
    <property type="match status" value="1"/>
</dbReference>
<comment type="caution">
    <text evidence="2">The sequence shown here is derived from an EMBL/GenBank/DDBJ whole genome shotgun (WGS) entry which is preliminary data.</text>
</comment>
<dbReference type="RefSeq" id="XP_068368074.1">
    <property type="nucleotide sequence ID" value="XM_068497898.1"/>
</dbReference>
<keyword evidence="3" id="KW-1185">Reference proteome</keyword>
<evidence type="ECO:0008006" key="4">
    <source>
        <dbReference type="Google" id="ProtNLM"/>
    </source>
</evidence>
<dbReference type="InterPro" id="IPR013083">
    <property type="entry name" value="Znf_RING/FYVE/PHD"/>
</dbReference>
<dbReference type="EMBL" id="MLAK01000292">
    <property type="protein sequence ID" value="OHT14938.1"/>
    <property type="molecule type" value="Genomic_DNA"/>
</dbReference>
<evidence type="ECO:0000256" key="1">
    <source>
        <dbReference type="SAM" id="MobiDB-lite"/>
    </source>
</evidence>
<proteinExistence type="predicted"/>
<feature type="region of interest" description="Disordered" evidence="1">
    <location>
        <begin position="1"/>
        <end position="30"/>
    </location>
</feature>
<dbReference type="Proteomes" id="UP000179807">
    <property type="component" value="Unassembled WGS sequence"/>
</dbReference>
<accession>A0A1J4KUY6</accession>
<dbReference type="Gene3D" id="3.30.40.10">
    <property type="entry name" value="Zinc/RING finger domain, C3HC4 (zinc finger)"/>
    <property type="match status" value="1"/>
</dbReference>
<protein>
    <recommendedName>
        <fullName evidence="4">RING-type domain-containing protein</fullName>
    </recommendedName>
</protein>
<dbReference type="VEuPathDB" id="TrichDB:TRFO_14575"/>
<sequence length="153" mass="16840">MSSEKQKKSKDSEDTTETEYEESDSEETASMEILTKIRQKLQEIGDAPFYSLTPVPSEAAEIENNPKTFQKTLKCISCLSDIKNGDILVSMPCCGGISHVSCASSILESKSKLLIACPQCLTPLSDIFVKKLTDVSDTLKQDVNQSAEPRENQ</sequence>
<gene>
    <name evidence="2" type="ORF">TRFO_14575</name>
</gene>
<name>A0A1J4KUY6_9EUKA</name>
<feature type="compositionally biased region" description="Acidic residues" evidence="1">
    <location>
        <begin position="14"/>
        <end position="29"/>
    </location>
</feature>